<dbReference type="InterPro" id="IPR027417">
    <property type="entry name" value="P-loop_NTPase"/>
</dbReference>
<protein>
    <recommendedName>
        <fullName evidence="13">ABC transporter domain-containing protein</fullName>
    </recommendedName>
</protein>
<dbReference type="InterPro" id="IPR017871">
    <property type="entry name" value="ABC_transporter-like_CS"/>
</dbReference>
<evidence type="ECO:0000256" key="1">
    <source>
        <dbReference type="ARBA" id="ARBA00004429"/>
    </source>
</evidence>
<dbReference type="InterPro" id="IPR015854">
    <property type="entry name" value="ABC_transpr_LolD-like"/>
</dbReference>
<dbReference type="Pfam" id="PF02687">
    <property type="entry name" value="FtsX"/>
    <property type="match status" value="1"/>
</dbReference>
<comment type="subcellular location">
    <subcellularLocation>
        <location evidence="1">Cell inner membrane</location>
        <topology evidence="1">Multi-pass membrane protein</topology>
    </subcellularLocation>
</comment>
<gene>
    <name evidence="14" type="ORF">HMPREF2128_00805</name>
    <name evidence="15" type="ORF">HMPREF2128_02435</name>
</gene>
<feature type="domain" description="ABC transporter" evidence="13">
    <location>
        <begin position="7"/>
        <end position="243"/>
    </location>
</feature>
<keyword evidence="8 12" id="KW-1133">Transmembrane helix</keyword>
<dbReference type="InterPro" id="IPR003838">
    <property type="entry name" value="ABC3_permease_C"/>
</dbReference>
<evidence type="ECO:0000256" key="5">
    <source>
        <dbReference type="ARBA" id="ARBA00022692"/>
    </source>
</evidence>
<name>A0A095YHA7_9MICC</name>
<feature type="transmembrane region" description="Helical" evidence="12">
    <location>
        <begin position="562"/>
        <end position="592"/>
    </location>
</feature>
<evidence type="ECO:0000256" key="3">
    <source>
        <dbReference type="ARBA" id="ARBA00022475"/>
    </source>
</evidence>
<keyword evidence="3" id="KW-1003">Cell membrane</keyword>
<proteinExistence type="inferred from homology"/>
<accession>A0A095YHA7</accession>
<keyword evidence="7" id="KW-0067">ATP-binding</keyword>
<dbReference type="PROSITE" id="PS00211">
    <property type="entry name" value="ABC_TRANSPORTER_1"/>
    <property type="match status" value="1"/>
</dbReference>
<feature type="transmembrane region" description="Helical" evidence="12">
    <location>
        <begin position="270"/>
        <end position="289"/>
    </location>
</feature>
<dbReference type="InterPro" id="IPR025857">
    <property type="entry name" value="MacB_PCD"/>
</dbReference>
<dbReference type="Proteomes" id="UP000053528">
    <property type="component" value="Unassembled WGS sequence"/>
</dbReference>
<dbReference type="PANTHER" id="PTHR24220">
    <property type="entry name" value="IMPORT ATP-BINDING PROTEIN"/>
    <property type="match status" value="1"/>
</dbReference>
<dbReference type="Gene3D" id="3.40.50.300">
    <property type="entry name" value="P-loop containing nucleotide triphosphate hydrolases"/>
    <property type="match status" value="1"/>
</dbReference>
<dbReference type="Pfam" id="PF00005">
    <property type="entry name" value="ABC_tran"/>
    <property type="match status" value="1"/>
</dbReference>
<evidence type="ECO:0000313" key="15">
    <source>
        <dbReference type="EMBL" id="KGF21526.1"/>
    </source>
</evidence>
<dbReference type="AlphaFoldDB" id="A0A095YHA7"/>
<dbReference type="Pfam" id="PF12704">
    <property type="entry name" value="MacB_PCD"/>
    <property type="match status" value="1"/>
</dbReference>
<organism evidence="15 16">
    <name type="scientific">Pseudoglutamicibacter albus DNF00011</name>
    <dbReference type="NCBI Taxonomy" id="1401063"/>
    <lineage>
        <taxon>Bacteria</taxon>
        <taxon>Bacillati</taxon>
        <taxon>Actinomycetota</taxon>
        <taxon>Actinomycetes</taxon>
        <taxon>Micrococcales</taxon>
        <taxon>Micrococcaceae</taxon>
        <taxon>Pseudoglutamicibacter</taxon>
    </lineage>
</organism>
<evidence type="ECO:0000313" key="14">
    <source>
        <dbReference type="EMBL" id="KGF21290.1"/>
    </source>
</evidence>
<evidence type="ECO:0000256" key="9">
    <source>
        <dbReference type="ARBA" id="ARBA00023136"/>
    </source>
</evidence>
<dbReference type="PANTHER" id="PTHR24220:SF86">
    <property type="entry name" value="ABC TRANSPORTER ABCH.1"/>
    <property type="match status" value="1"/>
</dbReference>
<comment type="caution">
    <text evidence="15">The sequence shown here is derived from an EMBL/GenBank/DDBJ whole genome shotgun (WGS) entry which is preliminary data.</text>
</comment>
<evidence type="ECO:0000313" key="16">
    <source>
        <dbReference type="Proteomes" id="UP000053528"/>
    </source>
</evidence>
<keyword evidence="9 12" id="KW-0472">Membrane</keyword>
<feature type="transmembrane region" description="Helical" evidence="12">
    <location>
        <begin position="516"/>
        <end position="541"/>
    </location>
</feature>
<evidence type="ECO:0000259" key="13">
    <source>
        <dbReference type="PROSITE" id="PS50893"/>
    </source>
</evidence>
<evidence type="ECO:0000256" key="6">
    <source>
        <dbReference type="ARBA" id="ARBA00022741"/>
    </source>
</evidence>
<evidence type="ECO:0000256" key="7">
    <source>
        <dbReference type="ARBA" id="ARBA00022840"/>
    </source>
</evidence>
<evidence type="ECO:0000256" key="12">
    <source>
        <dbReference type="SAM" id="Phobius"/>
    </source>
</evidence>
<dbReference type="EMBL" id="JRNH01000004">
    <property type="protein sequence ID" value="KGF21290.1"/>
    <property type="molecule type" value="Genomic_DNA"/>
</dbReference>
<evidence type="ECO:0000256" key="4">
    <source>
        <dbReference type="ARBA" id="ARBA00022519"/>
    </source>
</evidence>
<keyword evidence="5 12" id="KW-0812">Transmembrane</keyword>
<evidence type="ECO:0000256" key="10">
    <source>
        <dbReference type="ARBA" id="ARBA00038076"/>
    </source>
</evidence>
<dbReference type="GO" id="GO:0005886">
    <property type="term" value="C:plasma membrane"/>
    <property type="evidence" value="ECO:0007669"/>
    <property type="project" value="UniProtKB-SubCell"/>
</dbReference>
<sequence length="637" mass="66948">MERQRLIQMRGVTRQYGPDSTAGIFDVDLDIDAGEYVAIVGPSGAGKSTLLQILGLLYAPNEGSYTFAGKDLTSATEKDRDQLRAESIGFVFQASHVLPHLDALSNAALGMVPHAVPLQERSEIAYEAMNSLGIADRATYKAGVLSGGERQRLAVARALAPQPELVLADEPTGALDTASGMAVLADLERAREHGATLIVITHDEDVAARAHRVIRIVDGRIAEDTGAAESTPAAANESVAKPRKGPLRTRVADVLAESLTEVLLRGIRTAFLVLAFALGIGGLIASVGISQTAAVQINERLEAAAFDEVWISTPDYAREELEKNLAQDQHRLMQLPHVQRVTRMIQLPTESTGLYRMEPGDVNVNGGLQIIAVDDQFFETQDLTLGKEHTADLFGMPAVNSVAVVGPDAHEALQLPGSEAGGTVVVGGHRLTVVDSFTTGQRRPGLSSAVLVPLSLAPQLHLGQPQLVMRTDKGFPAALAEAVPMQLNAADPGSYRVQTVADLRNLRMGVSTDLDALVGIMAATLLILAAVSASTSMYLTVLSRAPEIALRRALGTTRKGIAARFVTEGVMIGFIGGAVGALAGVLGVVAVSAAQGWKPQVEPWLVPVGLGLGVVAGLVSSVVPAFIASKQPPSNAL</sequence>
<dbReference type="EMBL" id="JRNH01000004">
    <property type="protein sequence ID" value="KGF21526.1"/>
    <property type="molecule type" value="Genomic_DNA"/>
</dbReference>
<evidence type="ECO:0000256" key="2">
    <source>
        <dbReference type="ARBA" id="ARBA00022448"/>
    </source>
</evidence>
<dbReference type="InterPro" id="IPR003439">
    <property type="entry name" value="ABC_transporter-like_ATP-bd"/>
</dbReference>
<keyword evidence="4" id="KW-0997">Cell inner membrane</keyword>
<evidence type="ECO:0000256" key="8">
    <source>
        <dbReference type="ARBA" id="ARBA00022989"/>
    </source>
</evidence>
<evidence type="ECO:0000256" key="11">
    <source>
        <dbReference type="ARBA" id="ARBA00038388"/>
    </source>
</evidence>
<dbReference type="GO" id="GO:0016887">
    <property type="term" value="F:ATP hydrolysis activity"/>
    <property type="evidence" value="ECO:0007669"/>
    <property type="project" value="InterPro"/>
</dbReference>
<dbReference type="CDD" id="cd03255">
    <property type="entry name" value="ABC_MJ0796_LolCDE_FtsE"/>
    <property type="match status" value="1"/>
</dbReference>
<keyword evidence="2" id="KW-0813">Transport</keyword>
<dbReference type="SMART" id="SM00382">
    <property type="entry name" value="AAA"/>
    <property type="match status" value="1"/>
</dbReference>
<keyword evidence="6" id="KW-0547">Nucleotide-binding</keyword>
<dbReference type="SUPFAM" id="SSF52540">
    <property type="entry name" value="P-loop containing nucleoside triphosphate hydrolases"/>
    <property type="match status" value="1"/>
</dbReference>
<dbReference type="GO" id="GO:0005524">
    <property type="term" value="F:ATP binding"/>
    <property type="evidence" value="ECO:0007669"/>
    <property type="project" value="UniProtKB-KW"/>
</dbReference>
<dbReference type="GO" id="GO:0022857">
    <property type="term" value="F:transmembrane transporter activity"/>
    <property type="evidence" value="ECO:0007669"/>
    <property type="project" value="TreeGrafter"/>
</dbReference>
<feature type="transmembrane region" description="Helical" evidence="12">
    <location>
        <begin position="604"/>
        <end position="627"/>
    </location>
</feature>
<comment type="similarity">
    <text evidence="10">Belongs to the ABC-4 integral membrane protein family.</text>
</comment>
<dbReference type="PROSITE" id="PS50893">
    <property type="entry name" value="ABC_TRANSPORTER_2"/>
    <property type="match status" value="1"/>
</dbReference>
<dbReference type="InterPro" id="IPR017911">
    <property type="entry name" value="MacB-like_ATP-bd"/>
</dbReference>
<reference evidence="15 16" key="1">
    <citation type="submission" date="2014-07" db="EMBL/GenBank/DDBJ databases">
        <authorList>
            <person name="McCorrison J."/>
            <person name="Sanka R."/>
            <person name="Torralba M."/>
            <person name="Gillis M."/>
            <person name="Haft D.H."/>
            <person name="Methe B."/>
            <person name="Sutton G."/>
            <person name="Nelson K.E."/>
        </authorList>
    </citation>
    <scope>NUCLEOTIDE SEQUENCE [LARGE SCALE GENOMIC DNA]</scope>
    <source>
        <strain evidence="15 16">DNF00011</strain>
    </source>
</reference>
<dbReference type="InterPro" id="IPR003593">
    <property type="entry name" value="AAA+_ATPase"/>
</dbReference>
<comment type="similarity">
    <text evidence="11">Belongs to the ABC transporter superfamily. Macrolide exporter (TC 3.A.1.122) family.</text>
</comment>